<proteinExistence type="predicted"/>
<name>A0A3A9KAC3_9BACI</name>
<protein>
    <submittedName>
        <fullName evidence="2">General stress protein</fullName>
    </submittedName>
</protein>
<keyword evidence="3" id="KW-1185">Reference proteome</keyword>
<organism evidence="2 3">
    <name type="scientific">Salipaludibacillus neizhouensis</name>
    <dbReference type="NCBI Taxonomy" id="885475"/>
    <lineage>
        <taxon>Bacteria</taxon>
        <taxon>Bacillati</taxon>
        <taxon>Bacillota</taxon>
        <taxon>Bacilli</taxon>
        <taxon>Bacillales</taxon>
        <taxon>Bacillaceae</taxon>
    </lineage>
</organism>
<sequence>MKKTLEKRLAHLYSGELFSIITFVPVSYFLNYAFPNLQLYTLYSFWVSFILLEFLLLQATIYWYVKLKRLRNENNPITPIKVIRQLHCLKTVNKVMIPTTIVVFVFDVIKWYPSLPLGGLTITFFIYIFAGLEFINYFYIQLSYDNVSDVKNLLRSRKLKNSCMNKDFKRILKLEL</sequence>
<reference evidence="2 3" key="1">
    <citation type="submission" date="2017-10" db="EMBL/GenBank/DDBJ databases">
        <title>Bacillus sp. nov., a halophilic bacterium isolated from a Keqin Lake.</title>
        <authorList>
            <person name="Wang H."/>
        </authorList>
    </citation>
    <scope>NUCLEOTIDE SEQUENCE [LARGE SCALE GENOMIC DNA]</scope>
    <source>
        <strain evidence="2 3">KCTC 13187</strain>
    </source>
</reference>
<comment type="caution">
    <text evidence="2">The sequence shown here is derived from an EMBL/GenBank/DDBJ whole genome shotgun (WGS) entry which is preliminary data.</text>
</comment>
<keyword evidence="1" id="KW-1133">Transmembrane helix</keyword>
<keyword evidence="1" id="KW-0472">Membrane</keyword>
<dbReference type="EMBL" id="PDOE01000006">
    <property type="protein sequence ID" value="RKL66523.1"/>
    <property type="molecule type" value="Genomic_DNA"/>
</dbReference>
<feature type="transmembrane region" description="Helical" evidence="1">
    <location>
        <begin position="118"/>
        <end position="139"/>
    </location>
</feature>
<keyword evidence="1" id="KW-0812">Transmembrane</keyword>
<feature type="transmembrane region" description="Helical" evidence="1">
    <location>
        <begin position="42"/>
        <end position="65"/>
    </location>
</feature>
<evidence type="ECO:0000313" key="3">
    <source>
        <dbReference type="Proteomes" id="UP000281498"/>
    </source>
</evidence>
<evidence type="ECO:0000313" key="2">
    <source>
        <dbReference type="EMBL" id="RKL66523.1"/>
    </source>
</evidence>
<feature type="transmembrane region" description="Helical" evidence="1">
    <location>
        <begin position="12"/>
        <end position="30"/>
    </location>
</feature>
<dbReference type="RefSeq" id="WP_110935803.1">
    <property type="nucleotide sequence ID" value="NZ_KZ614146.1"/>
</dbReference>
<accession>A0A3A9KAC3</accession>
<dbReference type="OrthoDB" id="4826010at2"/>
<gene>
    <name evidence="2" type="ORF">CR203_14600</name>
</gene>
<dbReference type="AlphaFoldDB" id="A0A3A9KAC3"/>
<feature type="transmembrane region" description="Helical" evidence="1">
    <location>
        <begin position="95"/>
        <end position="112"/>
    </location>
</feature>
<evidence type="ECO:0000256" key="1">
    <source>
        <dbReference type="SAM" id="Phobius"/>
    </source>
</evidence>
<dbReference type="Proteomes" id="UP000281498">
    <property type="component" value="Unassembled WGS sequence"/>
</dbReference>